<evidence type="ECO:0000313" key="3">
    <source>
        <dbReference type="Proteomes" id="UP001472677"/>
    </source>
</evidence>
<name>A0ABR2BWS0_9ROSI</name>
<sequence>MSQGYVNASNGGSRTSQDHGNQAMSSDDAMSAREFIDSSAGMAVDDPDSVSADLRQTGSQGSQSSSIHSEGTHGLSESRQAHGNDTEVVVSSEQAVDIAQTDRHEPMVSTSIGDGDNQAVSDESDWAGSLDDRSVRCVIHGWGGDNNPGPWSAHAAFPLVDARKERRQEFPDTKDCLKHAGVDGCRCLLPVL</sequence>
<dbReference type="EMBL" id="JBBPBM010000078">
    <property type="protein sequence ID" value="KAK8511574.1"/>
    <property type="molecule type" value="Genomic_DNA"/>
</dbReference>
<comment type="caution">
    <text evidence="2">The sequence shown here is derived from an EMBL/GenBank/DDBJ whole genome shotgun (WGS) entry which is preliminary data.</text>
</comment>
<evidence type="ECO:0000313" key="2">
    <source>
        <dbReference type="EMBL" id="KAK8511574.1"/>
    </source>
</evidence>
<keyword evidence="3" id="KW-1185">Reference proteome</keyword>
<evidence type="ECO:0000256" key="1">
    <source>
        <dbReference type="SAM" id="MobiDB-lite"/>
    </source>
</evidence>
<reference evidence="2 3" key="1">
    <citation type="journal article" date="2024" name="G3 (Bethesda)">
        <title>Genome assembly of Hibiscus sabdariffa L. provides insights into metabolisms of medicinal natural products.</title>
        <authorList>
            <person name="Kim T."/>
        </authorList>
    </citation>
    <scope>NUCLEOTIDE SEQUENCE [LARGE SCALE GENOMIC DNA]</scope>
    <source>
        <strain evidence="2">TK-2024</strain>
        <tissue evidence="2">Old leaves</tissue>
    </source>
</reference>
<proteinExistence type="predicted"/>
<feature type="compositionally biased region" description="Polar residues" evidence="1">
    <location>
        <begin position="1"/>
        <end position="25"/>
    </location>
</feature>
<protein>
    <submittedName>
        <fullName evidence="2">Uncharacterized protein</fullName>
    </submittedName>
</protein>
<gene>
    <name evidence="2" type="ORF">V6N12_038176</name>
</gene>
<feature type="region of interest" description="Disordered" evidence="1">
    <location>
        <begin position="1"/>
        <end position="119"/>
    </location>
</feature>
<dbReference type="Proteomes" id="UP001472677">
    <property type="component" value="Unassembled WGS sequence"/>
</dbReference>
<organism evidence="2 3">
    <name type="scientific">Hibiscus sabdariffa</name>
    <name type="common">roselle</name>
    <dbReference type="NCBI Taxonomy" id="183260"/>
    <lineage>
        <taxon>Eukaryota</taxon>
        <taxon>Viridiplantae</taxon>
        <taxon>Streptophyta</taxon>
        <taxon>Embryophyta</taxon>
        <taxon>Tracheophyta</taxon>
        <taxon>Spermatophyta</taxon>
        <taxon>Magnoliopsida</taxon>
        <taxon>eudicotyledons</taxon>
        <taxon>Gunneridae</taxon>
        <taxon>Pentapetalae</taxon>
        <taxon>rosids</taxon>
        <taxon>malvids</taxon>
        <taxon>Malvales</taxon>
        <taxon>Malvaceae</taxon>
        <taxon>Malvoideae</taxon>
        <taxon>Hibiscus</taxon>
    </lineage>
</organism>
<accession>A0ABR2BWS0</accession>